<dbReference type="NCBIfam" id="TIGR01494">
    <property type="entry name" value="ATPase_P-type"/>
    <property type="match status" value="1"/>
</dbReference>
<dbReference type="PANTHER" id="PTHR24093">
    <property type="entry name" value="CATION TRANSPORTING ATPASE"/>
    <property type="match status" value="1"/>
</dbReference>
<keyword evidence="15 18" id="KW-0472">Membrane</keyword>
<dbReference type="InterPro" id="IPR059000">
    <property type="entry name" value="ATPase_P-type_domA"/>
</dbReference>
<evidence type="ECO:0000256" key="11">
    <source>
        <dbReference type="ARBA" id="ARBA00022842"/>
    </source>
</evidence>
<dbReference type="SFLD" id="SFLDS00003">
    <property type="entry name" value="Haloacid_Dehalogenase"/>
    <property type="match status" value="1"/>
</dbReference>
<dbReference type="HOGENOM" id="CLU_002360_2_1_1"/>
<evidence type="ECO:0000259" key="19">
    <source>
        <dbReference type="Pfam" id="PF00122"/>
    </source>
</evidence>
<dbReference type="GO" id="GO:0016887">
    <property type="term" value="F:ATP hydrolysis activity"/>
    <property type="evidence" value="ECO:0007669"/>
    <property type="project" value="InterPro"/>
</dbReference>
<dbReference type="FunFam" id="2.70.150.10:FF:000028">
    <property type="entry name" value="Calcium-transporting ATPase"/>
    <property type="match status" value="1"/>
</dbReference>
<keyword evidence="8" id="KW-0547">Nucleotide-binding</keyword>
<dbReference type="AlphaFoldDB" id="A0A067PTV8"/>
<feature type="domain" description="P-type ATPase A" evidence="19">
    <location>
        <begin position="78"/>
        <end position="191"/>
    </location>
</feature>
<dbReference type="InterPro" id="IPR001757">
    <property type="entry name" value="P_typ_ATPase"/>
</dbReference>
<evidence type="ECO:0000313" key="21">
    <source>
        <dbReference type="Proteomes" id="UP000027265"/>
    </source>
</evidence>
<dbReference type="GO" id="GO:0005886">
    <property type="term" value="C:plasma membrane"/>
    <property type="evidence" value="ECO:0007669"/>
    <property type="project" value="TreeGrafter"/>
</dbReference>
<dbReference type="SUPFAM" id="SSF81665">
    <property type="entry name" value="Calcium ATPase, transmembrane domain M"/>
    <property type="match status" value="1"/>
</dbReference>
<keyword evidence="4" id="KW-0926">Vacuole</keyword>
<keyword evidence="9" id="KW-0106">Calcium</keyword>
<keyword evidence="21" id="KW-1185">Reference proteome</keyword>
<sequence>MWLALEDKVLVLLLIAAVVSLALGFFQDFGTPRPVGEPPVDWVEGVAIIVTILIVVMVGLLNNRQKERQFKSLNEKKEDRSVKVIRSGIERLVDVHQVVIGDICLLEPGEVILCDGIFLEGHGVCCDESGATGESDAIKKVPFEECVKMKVGQAGHTDCFVISGSKGIESVGRYIVIAVGQKSFNGQIMMALHGDTENTPLQLKLNHLPELIAKLGTANQKGIAFTQILIISVTLIVVPVPEGLPLAVTLALAFATKRLTAEKLLVHILGSCETMANASVVCTDKTGTLTQNVMTVVAGSVGIHTKFVDKLEDNKARTNVNSESDDKTRKHTQDFSIDQSHLNRVISPRLKQIFNEAIAINSTAFEDRDQETGETVSLGMIPFSSKRKAMGVVVKLPKGGWRLYLKGVSEILTGMCQRHVVVYKEGREKKEGPVETLEIDDLTRDNISHTIIFYANQTLRTIALCYRDFDTWPLRNAEHSADDDVEYDFLARNLTLIGIVGIEDPLRDGVREAVASCHRAGVTVKMCTGNNVLTARSIAIQCGIYMAGGVIMEGPVFRNLSDQEKLEIVPRLQVLACSSPEDKKILVEKLKELGEVVGVTGDGTNDGPALKIAHIGFSMSIAGTEVTKEVSDIILMDDNFSSIVKAIMWGRCVNDAVRKFLQFQISTNITAVIITFVTAVASTQEASILSTVQLLWINIIMDTFAALALAESSTHNDSMV</sequence>
<evidence type="ECO:0000256" key="10">
    <source>
        <dbReference type="ARBA" id="ARBA00022840"/>
    </source>
</evidence>
<dbReference type="InterPro" id="IPR023299">
    <property type="entry name" value="ATPase_P-typ_cyto_dom_N"/>
</dbReference>
<evidence type="ECO:0000313" key="20">
    <source>
        <dbReference type="EMBL" id="KDQ58253.1"/>
    </source>
</evidence>
<keyword evidence="3" id="KW-0813">Transport</keyword>
<dbReference type="PRINTS" id="PR00119">
    <property type="entry name" value="CATATPASE"/>
</dbReference>
<keyword evidence="11" id="KW-0460">Magnesium</keyword>
<keyword evidence="14" id="KW-0406">Ion transport</keyword>
<dbReference type="STRING" id="933084.A0A067PTV8"/>
<dbReference type="FunFam" id="3.40.50.1000:FF:000018">
    <property type="entry name" value="Calcium-transporting ATPase"/>
    <property type="match status" value="1"/>
</dbReference>
<evidence type="ECO:0000256" key="13">
    <source>
        <dbReference type="ARBA" id="ARBA00022989"/>
    </source>
</evidence>
<dbReference type="InterPro" id="IPR036412">
    <property type="entry name" value="HAD-like_sf"/>
</dbReference>
<comment type="catalytic activity">
    <reaction evidence="16">
        <text>Ca(2+)(in) + ATP + H2O = Ca(2+)(out) + ADP + phosphate + H(+)</text>
        <dbReference type="Rhea" id="RHEA:18105"/>
        <dbReference type="ChEBI" id="CHEBI:15377"/>
        <dbReference type="ChEBI" id="CHEBI:15378"/>
        <dbReference type="ChEBI" id="CHEBI:29108"/>
        <dbReference type="ChEBI" id="CHEBI:30616"/>
        <dbReference type="ChEBI" id="CHEBI:43474"/>
        <dbReference type="ChEBI" id="CHEBI:456216"/>
        <dbReference type="EC" id="7.2.2.10"/>
    </reaction>
</comment>
<dbReference type="InterPro" id="IPR018303">
    <property type="entry name" value="ATPase_P-typ_P_site"/>
</dbReference>
<dbReference type="InterPro" id="IPR044492">
    <property type="entry name" value="P_typ_ATPase_HD_dom"/>
</dbReference>
<keyword evidence="6 18" id="KW-0812">Transmembrane</keyword>
<dbReference type="InterPro" id="IPR023298">
    <property type="entry name" value="ATPase_P-typ_TM_dom_sf"/>
</dbReference>
<proteinExistence type="predicted"/>
<accession>A0A067PTV8</accession>
<gene>
    <name evidence="20" type="ORF">JAAARDRAFT_47360</name>
</gene>
<dbReference type="GO" id="GO:0005388">
    <property type="term" value="F:P-type calcium transporter activity"/>
    <property type="evidence" value="ECO:0007669"/>
    <property type="project" value="UniProtKB-EC"/>
</dbReference>
<dbReference type="SFLD" id="SFLDG00002">
    <property type="entry name" value="C1.7:_P-type_atpase_like"/>
    <property type="match status" value="1"/>
</dbReference>
<evidence type="ECO:0000256" key="17">
    <source>
        <dbReference type="ARBA" id="ARBA00067965"/>
    </source>
</evidence>
<keyword evidence="5" id="KW-0109">Calcium transport</keyword>
<evidence type="ECO:0000256" key="16">
    <source>
        <dbReference type="ARBA" id="ARBA00048694"/>
    </source>
</evidence>
<keyword evidence="12" id="KW-1278">Translocase</keyword>
<keyword evidence="13 18" id="KW-1133">Transmembrane helix</keyword>
<dbReference type="EMBL" id="KL197718">
    <property type="protein sequence ID" value="KDQ58253.1"/>
    <property type="molecule type" value="Genomic_DNA"/>
</dbReference>
<protein>
    <recommendedName>
        <fullName evidence="17">Calcium-transporting ATPase 2</fullName>
        <ecNumber evidence="2">7.2.2.10</ecNumber>
    </recommendedName>
</protein>
<organism evidence="20 21">
    <name type="scientific">Jaapia argillacea MUCL 33604</name>
    <dbReference type="NCBI Taxonomy" id="933084"/>
    <lineage>
        <taxon>Eukaryota</taxon>
        <taxon>Fungi</taxon>
        <taxon>Dikarya</taxon>
        <taxon>Basidiomycota</taxon>
        <taxon>Agaricomycotina</taxon>
        <taxon>Agaricomycetes</taxon>
        <taxon>Agaricomycetidae</taxon>
        <taxon>Jaapiales</taxon>
        <taxon>Jaapiaceae</taxon>
        <taxon>Jaapia</taxon>
    </lineage>
</organism>
<feature type="transmembrane region" description="Helical" evidence="18">
    <location>
        <begin position="42"/>
        <end position="61"/>
    </location>
</feature>
<keyword evidence="10" id="KW-0067">ATP-binding</keyword>
<keyword evidence="7" id="KW-0479">Metal-binding</keyword>
<dbReference type="InParanoid" id="A0A067PTV8"/>
<dbReference type="SUPFAM" id="SSF56784">
    <property type="entry name" value="HAD-like"/>
    <property type="match status" value="1"/>
</dbReference>
<dbReference type="GO" id="GO:0005774">
    <property type="term" value="C:vacuolar membrane"/>
    <property type="evidence" value="ECO:0007669"/>
    <property type="project" value="UniProtKB-SubCell"/>
</dbReference>
<evidence type="ECO:0000256" key="3">
    <source>
        <dbReference type="ARBA" id="ARBA00022448"/>
    </source>
</evidence>
<dbReference type="InterPro" id="IPR008250">
    <property type="entry name" value="ATPase_P-typ_transduc_dom_A_sf"/>
</dbReference>
<dbReference type="GO" id="GO:0005524">
    <property type="term" value="F:ATP binding"/>
    <property type="evidence" value="ECO:0007669"/>
    <property type="project" value="UniProtKB-KW"/>
</dbReference>
<evidence type="ECO:0000256" key="9">
    <source>
        <dbReference type="ARBA" id="ARBA00022837"/>
    </source>
</evidence>
<dbReference type="Proteomes" id="UP000027265">
    <property type="component" value="Unassembled WGS sequence"/>
</dbReference>
<dbReference type="PROSITE" id="PS00154">
    <property type="entry name" value="ATPASE_E1_E2"/>
    <property type="match status" value="1"/>
</dbReference>
<dbReference type="EC" id="7.2.2.10" evidence="2"/>
<evidence type="ECO:0000256" key="1">
    <source>
        <dbReference type="ARBA" id="ARBA00004128"/>
    </source>
</evidence>
<evidence type="ECO:0000256" key="15">
    <source>
        <dbReference type="ARBA" id="ARBA00023136"/>
    </source>
</evidence>
<name>A0A067PTV8_9AGAM</name>
<dbReference type="SFLD" id="SFLDF00027">
    <property type="entry name" value="p-type_atpase"/>
    <property type="match status" value="1"/>
</dbReference>
<evidence type="ECO:0000256" key="2">
    <source>
        <dbReference type="ARBA" id="ARBA00012790"/>
    </source>
</evidence>
<feature type="transmembrane region" description="Helical" evidence="18">
    <location>
        <begin position="228"/>
        <end position="255"/>
    </location>
</feature>
<dbReference type="PRINTS" id="PR00120">
    <property type="entry name" value="HATPASE"/>
</dbReference>
<dbReference type="OrthoDB" id="3352408at2759"/>
<dbReference type="PANTHER" id="PTHR24093:SF369">
    <property type="entry name" value="CALCIUM-TRANSPORTING ATPASE"/>
    <property type="match status" value="1"/>
</dbReference>
<dbReference type="Pfam" id="PF13246">
    <property type="entry name" value="Cation_ATPase"/>
    <property type="match status" value="1"/>
</dbReference>
<evidence type="ECO:0000256" key="18">
    <source>
        <dbReference type="SAM" id="Phobius"/>
    </source>
</evidence>
<evidence type="ECO:0000256" key="6">
    <source>
        <dbReference type="ARBA" id="ARBA00022692"/>
    </source>
</evidence>
<dbReference type="Gene3D" id="3.40.1110.10">
    <property type="entry name" value="Calcium-transporting ATPase, cytoplasmic domain N"/>
    <property type="match status" value="1"/>
</dbReference>
<dbReference type="GO" id="GO:0046872">
    <property type="term" value="F:metal ion binding"/>
    <property type="evidence" value="ECO:0007669"/>
    <property type="project" value="UniProtKB-KW"/>
</dbReference>
<evidence type="ECO:0000256" key="4">
    <source>
        <dbReference type="ARBA" id="ARBA00022554"/>
    </source>
</evidence>
<evidence type="ECO:0000256" key="7">
    <source>
        <dbReference type="ARBA" id="ARBA00022723"/>
    </source>
</evidence>
<dbReference type="Pfam" id="PF00122">
    <property type="entry name" value="E1-E2_ATPase"/>
    <property type="match status" value="1"/>
</dbReference>
<comment type="subcellular location">
    <subcellularLocation>
        <location evidence="1">Vacuole membrane</location>
        <topology evidence="1">Multi-pass membrane protein</topology>
    </subcellularLocation>
</comment>
<dbReference type="Gene3D" id="2.70.150.10">
    <property type="entry name" value="Calcium-transporting ATPase, cytoplasmic transduction domain A"/>
    <property type="match status" value="1"/>
</dbReference>
<dbReference type="SUPFAM" id="SSF81653">
    <property type="entry name" value="Calcium ATPase, transduction domain A"/>
    <property type="match status" value="1"/>
</dbReference>
<dbReference type="SUPFAM" id="SSF81660">
    <property type="entry name" value="Metal cation-transporting ATPase, ATP-binding domain N"/>
    <property type="match status" value="1"/>
</dbReference>
<dbReference type="Gene3D" id="1.20.1110.10">
    <property type="entry name" value="Calcium-transporting ATPase, transmembrane domain"/>
    <property type="match status" value="2"/>
</dbReference>
<evidence type="ECO:0000256" key="5">
    <source>
        <dbReference type="ARBA" id="ARBA00022568"/>
    </source>
</evidence>
<reference evidence="21" key="1">
    <citation type="journal article" date="2014" name="Proc. Natl. Acad. Sci. U.S.A.">
        <title>Extensive sampling of basidiomycete genomes demonstrates inadequacy of the white-rot/brown-rot paradigm for wood decay fungi.</title>
        <authorList>
            <person name="Riley R."/>
            <person name="Salamov A.A."/>
            <person name="Brown D.W."/>
            <person name="Nagy L.G."/>
            <person name="Floudas D."/>
            <person name="Held B.W."/>
            <person name="Levasseur A."/>
            <person name="Lombard V."/>
            <person name="Morin E."/>
            <person name="Otillar R."/>
            <person name="Lindquist E.A."/>
            <person name="Sun H."/>
            <person name="LaButti K.M."/>
            <person name="Schmutz J."/>
            <person name="Jabbour D."/>
            <person name="Luo H."/>
            <person name="Baker S.E."/>
            <person name="Pisabarro A.G."/>
            <person name="Walton J.D."/>
            <person name="Blanchette R.A."/>
            <person name="Henrissat B."/>
            <person name="Martin F."/>
            <person name="Cullen D."/>
            <person name="Hibbett D.S."/>
            <person name="Grigoriev I.V."/>
        </authorList>
    </citation>
    <scope>NUCLEOTIDE SEQUENCE [LARGE SCALE GENOMIC DNA]</scope>
    <source>
        <strain evidence="21">MUCL 33604</strain>
    </source>
</reference>
<evidence type="ECO:0000256" key="14">
    <source>
        <dbReference type="ARBA" id="ARBA00023065"/>
    </source>
</evidence>
<dbReference type="GO" id="GO:0006874">
    <property type="term" value="P:intracellular calcium ion homeostasis"/>
    <property type="evidence" value="ECO:0007669"/>
    <property type="project" value="TreeGrafter"/>
</dbReference>
<evidence type="ECO:0000256" key="12">
    <source>
        <dbReference type="ARBA" id="ARBA00022967"/>
    </source>
</evidence>
<evidence type="ECO:0000256" key="8">
    <source>
        <dbReference type="ARBA" id="ARBA00022741"/>
    </source>
</evidence>